<comment type="caution">
    <text evidence="1">The sequence shown here is derived from an EMBL/GenBank/DDBJ whole genome shotgun (WGS) entry which is preliminary data.</text>
</comment>
<dbReference type="Proteomes" id="UP000324800">
    <property type="component" value="Unassembled WGS sequence"/>
</dbReference>
<evidence type="ECO:0000313" key="1">
    <source>
        <dbReference type="EMBL" id="KAA6376846.1"/>
    </source>
</evidence>
<protein>
    <submittedName>
        <fullName evidence="1">Uncharacterized protein</fullName>
    </submittedName>
</protein>
<dbReference type="EMBL" id="SNRW01010237">
    <property type="protein sequence ID" value="KAA6376846.1"/>
    <property type="molecule type" value="Genomic_DNA"/>
</dbReference>
<reference evidence="1 2" key="1">
    <citation type="submission" date="2019-03" db="EMBL/GenBank/DDBJ databases">
        <title>Single cell metagenomics reveals metabolic interactions within the superorganism composed of flagellate Streblomastix strix and complex community of Bacteroidetes bacteria on its surface.</title>
        <authorList>
            <person name="Treitli S.C."/>
            <person name="Kolisko M."/>
            <person name="Husnik F."/>
            <person name="Keeling P."/>
            <person name="Hampl V."/>
        </authorList>
    </citation>
    <scope>NUCLEOTIDE SEQUENCE [LARGE SCALE GENOMIC DNA]</scope>
    <source>
        <strain evidence="1">ST1C</strain>
    </source>
</reference>
<proteinExistence type="predicted"/>
<evidence type="ECO:0000313" key="2">
    <source>
        <dbReference type="Proteomes" id="UP000324800"/>
    </source>
</evidence>
<organism evidence="1 2">
    <name type="scientific">Streblomastix strix</name>
    <dbReference type="NCBI Taxonomy" id="222440"/>
    <lineage>
        <taxon>Eukaryota</taxon>
        <taxon>Metamonada</taxon>
        <taxon>Preaxostyla</taxon>
        <taxon>Oxymonadida</taxon>
        <taxon>Streblomastigidae</taxon>
        <taxon>Streblomastix</taxon>
    </lineage>
</organism>
<gene>
    <name evidence="1" type="ORF">EZS28_027627</name>
</gene>
<accession>A0A5J4V1J9</accession>
<sequence>MQYNDIRQFLVNLIMLGNKSIFRKKVLANSRPLQQFEAICSFSTGLVLCEIINTKNHLSNPRGDGVSGRNAMAS</sequence>
<name>A0A5J4V1J9_9EUKA</name>
<dbReference type="AlphaFoldDB" id="A0A5J4V1J9"/>